<dbReference type="Proteomes" id="UP000192359">
    <property type="component" value="Unassembled WGS sequence"/>
</dbReference>
<keyword evidence="2" id="KW-1185">Reference proteome</keyword>
<organism evidence="1 2">
    <name type="scientific">Rothia nasimurium</name>
    <dbReference type="NCBI Taxonomy" id="85336"/>
    <lineage>
        <taxon>Bacteria</taxon>
        <taxon>Bacillati</taxon>
        <taxon>Actinomycetota</taxon>
        <taxon>Actinomycetes</taxon>
        <taxon>Micrococcales</taxon>
        <taxon>Micrococcaceae</taxon>
        <taxon>Rothia</taxon>
    </lineage>
</organism>
<comment type="caution">
    <text evidence="1">The sequence shown here is derived from an EMBL/GenBank/DDBJ whole genome shotgun (WGS) entry which is preliminary data.</text>
</comment>
<gene>
    <name evidence="1" type="ORF">A7979_06305</name>
</gene>
<accession>A0A1Y1RMR4</accession>
<dbReference type="EMBL" id="LXWF01000042">
    <property type="protein sequence ID" value="ORC15794.1"/>
    <property type="molecule type" value="Genomic_DNA"/>
</dbReference>
<protein>
    <submittedName>
        <fullName evidence="1">Uncharacterized protein</fullName>
    </submittedName>
</protein>
<reference evidence="1 2" key="1">
    <citation type="submission" date="2016-05" db="EMBL/GenBank/DDBJ databases">
        <title>Draft genome sequence of a porcine commensal Rothia nasimurium.</title>
        <authorList>
            <person name="Gaiser R.A."/>
            <person name="Van Baarlen P."/>
            <person name="Wells J.M."/>
        </authorList>
    </citation>
    <scope>NUCLEOTIDE SEQUENCE [LARGE SCALE GENOMIC DNA]</scope>
    <source>
        <strain evidence="1 2">PT-32</strain>
    </source>
</reference>
<name>A0A1Y1RMR4_9MICC</name>
<evidence type="ECO:0000313" key="1">
    <source>
        <dbReference type="EMBL" id="ORC15794.1"/>
    </source>
</evidence>
<evidence type="ECO:0000313" key="2">
    <source>
        <dbReference type="Proteomes" id="UP000192359"/>
    </source>
</evidence>
<sequence length="97" mass="10973">MGSFRLRFYGLYLYPTRHLASSTSSEPTKQAALEAAEGYVLDTIPPAMLSARAGHDYSFYNLSQHNLKTVAHDPDTLEQNLRSYINQFSENVRNIFG</sequence>
<dbReference type="RefSeq" id="WP_083093032.1">
    <property type="nucleotide sequence ID" value="NZ_LXWF01000042.1"/>
</dbReference>
<proteinExistence type="predicted"/>
<dbReference type="AlphaFoldDB" id="A0A1Y1RMR4"/>